<dbReference type="EMBL" id="CP115300">
    <property type="protein sequence ID" value="WBO68776.1"/>
    <property type="molecule type" value="Genomic_DNA"/>
</dbReference>
<evidence type="ECO:0000313" key="2">
    <source>
        <dbReference type="Proteomes" id="UP001212326"/>
    </source>
</evidence>
<accession>A0ABY7PDU6</accession>
<sequence>MVELFARGVAGQDRDPGVVGEVREAQRMIGGAGGEGVVVGHDDHHGVVQQRMQYDAGRCGCGRGEEGGHGEVDAPGGDLLQAVFGGDTTEMSASGWRWRRP</sequence>
<keyword evidence="2" id="KW-1185">Reference proteome</keyword>
<organism evidence="1 2">
    <name type="scientific">Streptomyces camelliae</name>
    <dbReference type="NCBI Taxonomy" id="3004093"/>
    <lineage>
        <taxon>Bacteria</taxon>
        <taxon>Bacillati</taxon>
        <taxon>Actinomycetota</taxon>
        <taxon>Actinomycetes</taxon>
        <taxon>Kitasatosporales</taxon>
        <taxon>Streptomycetaceae</taxon>
        <taxon>Streptomyces</taxon>
    </lineage>
</organism>
<evidence type="ECO:0000313" key="1">
    <source>
        <dbReference type="EMBL" id="WBO68776.1"/>
    </source>
</evidence>
<dbReference type="Proteomes" id="UP001212326">
    <property type="component" value="Chromosome"/>
</dbReference>
<proteinExistence type="predicted"/>
<protein>
    <submittedName>
        <fullName evidence="1">Uncharacterized protein</fullName>
    </submittedName>
</protein>
<gene>
    <name evidence="1" type="ORF">O1G22_41240</name>
</gene>
<reference evidence="1 2" key="1">
    <citation type="submission" date="2022-12" db="EMBL/GenBank/DDBJ databases">
        <authorList>
            <person name="Mo P."/>
        </authorList>
    </citation>
    <scope>NUCLEOTIDE SEQUENCE [LARGE SCALE GENOMIC DNA]</scope>
    <source>
        <strain evidence="1 2">HUAS 2-6</strain>
    </source>
</reference>
<name>A0ABY7PDU6_9ACTN</name>